<evidence type="ECO:0000259" key="1">
    <source>
        <dbReference type="Pfam" id="PF09348"/>
    </source>
</evidence>
<dbReference type="Proteomes" id="UP000464507">
    <property type="component" value="Chromosome"/>
</dbReference>
<organism evidence="2 3">
    <name type="scientific">Marisediminicola antarctica</name>
    <dbReference type="NCBI Taxonomy" id="674079"/>
    <lineage>
        <taxon>Bacteria</taxon>
        <taxon>Bacillati</taxon>
        <taxon>Actinomycetota</taxon>
        <taxon>Actinomycetes</taxon>
        <taxon>Micrococcales</taxon>
        <taxon>Microbacteriaceae</taxon>
        <taxon>Marisediminicola</taxon>
    </lineage>
</organism>
<dbReference type="KEGG" id="mant:BHD05_09310"/>
<protein>
    <recommendedName>
        <fullName evidence="1">DUF1990 domain-containing protein</fullName>
    </recommendedName>
</protein>
<name>A0A7L5AL04_9MICO</name>
<sequence length="219" mass="24184">MPEALPLWQQPVTYGAIGGTKARDILAYPPAGYRPMVRRARIGHGENRFVWASASMMTWGIQRRTGFDVQVEEAPAAVTDTTYVPVSFDESGVPIEAASVSDGDVHTYSNDGSAFLVPGDTATLTITFLRFPVTAAVRVVYVVDEPNRKGFAYGTLAGHPESGEESFIVDRTDDGSVWLTITSFSRPSTWYWWALYAPLRAAQAYYLRRYLRVLSGSTD</sequence>
<evidence type="ECO:0000313" key="2">
    <source>
        <dbReference type="EMBL" id="QHO69811.1"/>
    </source>
</evidence>
<feature type="domain" description="DUF1990" evidence="1">
    <location>
        <begin position="115"/>
        <end position="212"/>
    </location>
</feature>
<dbReference type="InterPro" id="IPR014457">
    <property type="entry name" value="UCP010260"/>
</dbReference>
<reference evidence="2 3" key="1">
    <citation type="submission" date="2016-09" db="EMBL/GenBank/DDBJ databases">
        <title>Complete genome sequence of microbes from the polar regions.</title>
        <authorList>
            <person name="Liao L."/>
            <person name="Chen B."/>
        </authorList>
    </citation>
    <scope>NUCLEOTIDE SEQUENCE [LARGE SCALE GENOMIC DNA]</scope>
    <source>
        <strain evidence="2 3">ZS314</strain>
    </source>
</reference>
<proteinExistence type="predicted"/>
<dbReference type="Pfam" id="PF09348">
    <property type="entry name" value="DUF1990"/>
    <property type="match status" value="2"/>
</dbReference>
<dbReference type="InterPro" id="IPR018960">
    <property type="entry name" value="DUF1990"/>
</dbReference>
<dbReference type="PANTHER" id="PTHR34202:SF1">
    <property type="entry name" value="UPF0548 PROTEIN"/>
    <property type="match status" value="1"/>
</dbReference>
<feature type="domain" description="DUF1990" evidence="1">
    <location>
        <begin position="28"/>
        <end position="84"/>
    </location>
</feature>
<evidence type="ECO:0000313" key="3">
    <source>
        <dbReference type="Proteomes" id="UP000464507"/>
    </source>
</evidence>
<dbReference type="EMBL" id="CP017146">
    <property type="protein sequence ID" value="QHO69811.1"/>
    <property type="molecule type" value="Genomic_DNA"/>
</dbReference>
<keyword evidence="3" id="KW-1185">Reference proteome</keyword>
<gene>
    <name evidence="2" type="ORF">BHD05_09310</name>
</gene>
<accession>A0A7L5AL04</accession>
<dbReference type="PANTHER" id="PTHR34202">
    <property type="entry name" value="UPF0548 PROTEIN"/>
    <property type="match status" value="1"/>
</dbReference>
<dbReference type="AlphaFoldDB" id="A0A7L5AL04"/>
<dbReference type="RefSeq" id="WP_202614184.1">
    <property type="nucleotide sequence ID" value="NZ_CP017146.1"/>
</dbReference>
<dbReference type="PIRSF" id="PIRSF010260">
    <property type="entry name" value="UCP010260"/>
    <property type="match status" value="1"/>
</dbReference>